<proteinExistence type="predicted"/>
<evidence type="ECO:0000259" key="2">
    <source>
        <dbReference type="PROSITE" id="PS51781"/>
    </source>
</evidence>
<name>A0A511YSG3_9FLAO</name>
<dbReference type="Gene3D" id="2.30.30.40">
    <property type="entry name" value="SH3 Domains"/>
    <property type="match status" value="1"/>
</dbReference>
<feature type="domain" description="SH3b" evidence="2">
    <location>
        <begin position="216"/>
        <end position="280"/>
    </location>
</feature>
<keyword evidence="4" id="KW-1185">Reference proteome</keyword>
<accession>A0A511YSG3</accession>
<evidence type="ECO:0000313" key="3">
    <source>
        <dbReference type="EMBL" id="GEN78116.1"/>
    </source>
</evidence>
<comment type="caution">
    <text evidence="3">The sequence shown here is derived from an EMBL/GenBank/DDBJ whole genome shotgun (WGS) entry which is preliminary data.</text>
</comment>
<dbReference type="Proteomes" id="UP000321863">
    <property type="component" value="Unassembled WGS sequence"/>
</dbReference>
<gene>
    <name evidence="3" type="ORF">CHA01nite_38560</name>
</gene>
<dbReference type="Pfam" id="PF08239">
    <property type="entry name" value="SH3_3"/>
    <property type="match status" value="1"/>
</dbReference>
<dbReference type="PROSITE" id="PS51781">
    <property type="entry name" value="SH3B"/>
    <property type="match status" value="1"/>
</dbReference>
<reference evidence="3 4" key="1">
    <citation type="submission" date="2019-07" db="EMBL/GenBank/DDBJ databases">
        <title>Whole genome shotgun sequence of Chryseobacterium hagamense NBRC 105253.</title>
        <authorList>
            <person name="Hosoyama A."/>
            <person name="Uohara A."/>
            <person name="Ohji S."/>
            <person name="Ichikawa N."/>
        </authorList>
    </citation>
    <scope>NUCLEOTIDE SEQUENCE [LARGE SCALE GENOMIC DNA]</scope>
    <source>
        <strain evidence="3 4">NBRC 105253</strain>
    </source>
</reference>
<sequence length="280" mass="31789">MKRFILYFALFAGCSQTADQKQITHKEEHQITNEIDEKSSSVQNSSSQKTRGTFDTYVNNQAFFIKTFDINKDGIADKVVSNIAYQGEDLFVFFGNTAGGYGEVLETTNFSEDGGNIIKDIVEIPGSKGFMVKTYFPDRGYYEKEFYIVPDNNTWILKHTIYKTMSDVSDNAVKYICDVTQNIDITKSGWSEKLKPIPDENERSKKCRMENAGNSIKQYVIQDPDGYTNLRKDKSTSSPISQKINSGENIEVINNTGDWFLIKTKKGLTGYVHKSRVQVN</sequence>
<organism evidence="3 4">
    <name type="scientific">Chryseobacterium hagamense</name>
    <dbReference type="NCBI Taxonomy" id="395935"/>
    <lineage>
        <taxon>Bacteria</taxon>
        <taxon>Pseudomonadati</taxon>
        <taxon>Bacteroidota</taxon>
        <taxon>Flavobacteriia</taxon>
        <taxon>Flavobacteriales</taxon>
        <taxon>Weeksellaceae</taxon>
        <taxon>Chryseobacterium group</taxon>
        <taxon>Chryseobacterium</taxon>
    </lineage>
</organism>
<dbReference type="InterPro" id="IPR003646">
    <property type="entry name" value="SH3-like_bac-type"/>
</dbReference>
<evidence type="ECO:0000256" key="1">
    <source>
        <dbReference type="SAM" id="MobiDB-lite"/>
    </source>
</evidence>
<evidence type="ECO:0000313" key="4">
    <source>
        <dbReference type="Proteomes" id="UP000321863"/>
    </source>
</evidence>
<dbReference type="OrthoDB" id="7054664at2"/>
<dbReference type="AlphaFoldDB" id="A0A511YSG3"/>
<feature type="region of interest" description="Disordered" evidence="1">
    <location>
        <begin position="31"/>
        <end position="50"/>
    </location>
</feature>
<protein>
    <recommendedName>
        <fullName evidence="2">SH3b domain-containing protein</fullName>
    </recommendedName>
</protein>
<dbReference type="RefSeq" id="WP_146944528.1">
    <property type="nucleotide sequence ID" value="NZ_BJYJ01000049.1"/>
</dbReference>
<dbReference type="SMART" id="SM00287">
    <property type="entry name" value="SH3b"/>
    <property type="match status" value="1"/>
</dbReference>
<dbReference type="EMBL" id="BJYJ01000049">
    <property type="protein sequence ID" value="GEN78116.1"/>
    <property type="molecule type" value="Genomic_DNA"/>
</dbReference>